<protein>
    <recommendedName>
        <fullName evidence="3">DNA gyrase inhibitor YacG</fullName>
    </recommendedName>
</protein>
<sequence length="64" mass="7340">MSEETSSSGRRMRPCPICSKLSTPDAYPFCSKRCADIDLHRWFNESYTVPVVETDDIEDPEDPK</sequence>
<evidence type="ECO:0000313" key="4">
    <source>
        <dbReference type="EMBL" id="GGB49352.1"/>
    </source>
</evidence>
<dbReference type="SUPFAM" id="SSF57716">
    <property type="entry name" value="Glucocorticoid receptor-like (DNA-binding domain)"/>
    <property type="match status" value="1"/>
</dbReference>
<reference evidence="4" key="2">
    <citation type="submission" date="2020-09" db="EMBL/GenBank/DDBJ databases">
        <authorList>
            <person name="Sun Q."/>
            <person name="Zhou Y."/>
        </authorList>
    </citation>
    <scope>NUCLEOTIDE SEQUENCE</scope>
    <source>
        <strain evidence="4">CGMCC 1.12426</strain>
    </source>
</reference>
<dbReference type="InterPro" id="IPR013088">
    <property type="entry name" value="Znf_NHR/GATA"/>
</dbReference>
<dbReference type="PANTHER" id="PTHR36150:SF1">
    <property type="entry name" value="DNA GYRASE INHIBITOR YACG"/>
    <property type="match status" value="1"/>
</dbReference>
<comment type="cofactor">
    <cofactor evidence="3">
        <name>Zn(2+)</name>
        <dbReference type="ChEBI" id="CHEBI:29105"/>
    </cofactor>
    <text evidence="3">Binds 1 zinc ion.</text>
</comment>
<dbReference type="HAMAP" id="MF_00649">
    <property type="entry name" value="DNA_gyrase_inhibitor_YacG"/>
    <property type="match status" value="1"/>
</dbReference>
<evidence type="ECO:0000256" key="2">
    <source>
        <dbReference type="ARBA" id="ARBA00022833"/>
    </source>
</evidence>
<evidence type="ECO:0000256" key="1">
    <source>
        <dbReference type="ARBA" id="ARBA00022723"/>
    </source>
</evidence>
<dbReference type="RefSeq" id="WP_244299129.1">
    <property type="nucleotide sequence ID" value="NZ_BMFA01000006.1"/>
</dbReference>
<keyword evidence="5" id="KW-1185">Reference proteome</keyword>
<dbReference type="GO" id="GO:0008657">
    <property type="term" value="F:DNA topoisomerase type II (double strand cut, ATP-hydrolyzing) inhibitor activity"/>
    <property type="evidence" value="ECO:0007669"/>
    <property type="project" value="UniProtKB-UniRule"/>
</dbReference>
<evidence type="ECO:0000313" key="5">
    <source>
        <dbReference type="Proteomes" id="UP000605148"/>
    </source>
</evidence>
<comment type="function">
    <text evidence="3">Inhibits all the catalytic activities of DNA gyrase by preventing its interaction with DNA. Acts by binding directly to the C-terminal domain of GyrB, which probably disrupts DNA binding by the gyrase.</text>
</comment>
<dbReference type="Proteomes" id="UP000605148">
    <property type="component" value="Unassembled WGS sequence"/>
</dbReference>
<feature type="binding site" evidence="3">
    <location>
        <position position="15"/>
    </location>
    <ligand>
        <name>Zn(2+)</name>
        <dbReference type="ChEBI" id="CHEBI:29105"/>
    </ligand>
</feature>
<reference evidence="4" key="1">
    <citation type="journal article" date="2014" name="Int. J. Syst. Evol. Microbiol.">
        <title>Complete genome sequence of Corynebacterium casei LMG S-19264T (=DSM 44701T), isolated from a smear-ripened cheese.</title>
        <authorList>
            <consortium name="US DOE Joint Genome Institute (JGI-PGF)"/>
            <person name="Walter F."/>
            <person name="Albersmeier A."/>
            <person name="Kalinowski J."/>
            <person name="Ruckert C."/>
        </authorList>
    </citation>
    <scope>NUCLEOTIDE SEQUENCE</scope>
    <source>
        <strain evidence="4">CGMCC 1.12426</strain>
    </source>
</reference>
<dbReference type="EMBL" id="BMFA01000006">
    <property type="protein sequence ID" value="GGB49352.1"/>
    <property type="molecule type" value="Genomic_DNA"/>
</dbReference>
<gene>
    <name evidence="3 4" type="primary">yacG</name>
    <name evidence="4" type="ORF">GCM10011316_21870</name>
</gene>
<organism evidence="4 5">
    <name type="scientific">Roseibium aquae</name>
    <dbReference type="NCBI Taxonomy" id="1323746"/>
    <lineage>
        <taxon>Bacteria</taxon>
        <taxon>Pseudomonadati</taxon>
        <taxon>Pseudomonadota</taxon>
        <taxon>Alphaproteobacteria</taxon>
        <taxon>Hyphomicrobiales</taxon>
        <taxon>Stappiaceae</taxon>
        <taxon>Roseibium</taxon>
    </lineage>
</organism>
<comment type="similarity">
    <text evidence="3">Belongs to the DNA gyrase inhibitor YacG family.</text>
</comment>
<dbReference type="AlphaFoldDB" id="A0A916X253"/>
<dbReference type="GO" id="GO:0006355">
    <property type="term" value="P:regulation of DNA-templated transcription"/>
    <property type="evidence" value="ECO:0007669"/>
    <property type="project" value="InterPro"/>
</dbReference>
<dbReference type="InterPro" id="IPR005584">
    <property type="entry name" value="DNA_gyrase_inhibitor_YacG"/>
</dbReference>
<feature type="binding site" evidence="3">
    <location>
        <position position="18"/>
    </location>
    <ligand>
        <name>Zn(2+)</name>
        <dbReference type="ChEBI" id="CHEBI:29105"/>
    </ligand>
</feature>
<evidence type="ECO:0000256" key="3">
    <source>
        <dbReference type="HAMAP-Rule" id="MF_00649"/>
    </source>
</evidence>
<name>A0A916X253_9HYPH</name>
<comment type="caution">
    <text evidence="4">The sequence shown here is derived from an EMBL/GenBank/DDBJ whole genome shotgun (WGS) entry which is preliminary data.</text>
</comment>
<accession>A0A916X253</accession>
<feature type="binding site" evidence="3">
    <location>
        <position position="34"/>
    </location>
    <ligand>
        <name>Zn(2+)</name>
        <dbReference type="ChEBI" id="CHEBI:29105"/>
    </ligand>
</feature>
<dbReference type="Gene3D" id="3.30.50.10">
    <property type="entry name" value="Erythroid Transcription Factor GATA-1, subunit A"/>
    <property type="match status" value="1"/>
</dbReference>
<comment type="subunit">
    <text evidence="3">Interacts with GyrB.</text>
</comment>
<feature type="binding site" evidence="3">
    <location>
        <position position="30"/>
    </location>
    <ligand>
        <name>Zn(2+)</name>
        <dbReference type="ChEBI" id="CHEBI:29105"/>
    </ligand>
</feature>
<dbReference type="Pfam" id="PF03884">
    <property type="entry name" value="YacG"/>
    <property type="match status" value="1"/>
</dbReference>
<keyword evidence="2 3" id="KW-0862">Zinc</keyword>
<dbReference type="GO" id="GO:0008270">
    <property type="term" value="F:zinc ion binding"/>
    <property type="evidence" value="ECO:0007669"/>
    <property type="project" value="UniProtKB-UniRule"/>
</dbReference>
<proteinExistence type="inferred from homology"/>
<keyword evidence="1 3" id="KW-0479">Metal-binding</keyword>
<dbReference type="PANTHER" id="PTHR36150">
    <property type="entry name" value="DNA GYRASE INHIBITOR YACG"/>
    <property type="match status" value="1"/>
</dbReference>